<keyword evidence="3" id="KW-1185">Reference proteome</keyword>
<dbReference type="SUPFAM" id="SSF88723">
    <property type="entry name" value="PIN domain-like"/>
    <property type="match status" value="1"/>
</dbReference>
<dbReference type="EMBL" id="JACYTR010000008">
    <property type="protein sequence ID" value="MBD8525384.1"/>
    <property type="molecule type" value="Genomic_DNA"/>
</dbReference>
<evidence type="ECO:0000259" key="1">
    <source>
        <dbReference type="Pfam" id="PF01850"/>
    </source>
</evidence>
<evidence type="ECO:0000313" key="2">
    <source>
        <dbReference type="EMBL" id="MBD8525384.1"/>
    </source>
</evidence>
<dbReference type="InterPro" id="IPR052919">
    <property type="entry name" value="TA_system_RNase"/>
</dbReference>
<dbReference type="PANTHER" id="PTHR36173">
    <property type="entry name" value="RIBONUCLEASE VAPC16-RELATED"/>
    <property type="match status" value="1"/>
</dbReference>
<name>A0AAW3ZJI9_9GAMM</name>
<feature type="domain" description="PIN" evidence="1">
    <location>
        <begin position="4"/>
        <end position="116"/>
    </location>
</feature>
<dbReference type="AlphaFoldDB" id="A0AAW3ZJI9"/>
<sequence>MRLLLDTHVALWAIADSKRLSKAARSMMTEADEVYVSAASVWEVAIKRTLGKIDLDAQTFASAVRDSGFMSLAISDKHAAGVQALPLHHADPFDRLLAAQAIAEPLRLLTADPQLEPYSELVVRV</sequence>
<dbReference type="Gene3D" id="3.40.50.1010">
    <property type="entry name" value="5'-nuclease"/>
    <property type="match status" value="1"/>
</dbReference>
<dbReference type="InterPro" id="IPR002716">
    <property type="entry name" value="PIN_dom"/>
</dbReference>
<dbReference type="InterPro" id="IPR041705">
    <property type="entry name" value="PIN_Sll0205"/>
</dbReference>
<reference evidence="2 3" key="1">
    <citation type="submission" date="2020-09" db="EMBL/GenBank/DDBJ databases">
        <title>Pseudoxanthomonas sp. CAU 1598 isolated from sand of Yaerae Beach.</title>
        <authorList>
            <person name="Kim W."/>
        </authorList>
    </citation>
    <scope>NUCLEOTIDE SEQUENCE [LARGE SCALE GENOMIC DNA]</scope>
    <source>
        <strain evidence="2 3">CAU 1598</strain>
    </source>
</reference>
<protein>
    <submittedName>
        <fullName evidence="2">Type II toxin-antitoxin system VapC family toxin</fullName>
    </submittedName>
</protein>
<evidence type="ECO:0000313" key="3">
    <source>
        <dbReference type="Proteomes" id="UP000613768"/>
    </source>
</evidence>
<comment type="caution">
    <text evidence="2">The sequence shown here is derived from an EMBL/GenBank/DDBJ whole genome shotgun (WGS) entry which is preliminary data.</text>
</comment>
<dbReference type="Pfam" id="PF01850">
    <property type="entry name" value="PIN"/>
    <property type="match status" value="1"/>
</dbReference>
<dbReference type="Proteomes" id="UP000613768">
    <property type="component" value="Unassembled WGS sequence"/>
</dbReference>
<accession>A0AAW3ZJI9</accession>
<dbReference type="InterPro" id="IPR029060">
    <property type="entry name" value="PIN-like_dom_sf"/>
</dbReference>
<proteinExistence type="predicted"/>
<organism evidence="2 3">
    <name type="scientific">Pseudomarimonas arenosa</name>
    <dbReference type="NCBI Taxonomy" id="2774145"/>
    <lineage>
        <taxon>Bacteria</taxon>
        <taxon>Pseudomonadati</taxon>
        <taxon>Pseudomonadota</taxon>
        <taxon>Gammaproteobacteria</taxon>
        <taxon>Lysobacterales</taxon>
        <taxon>Lysobacteraceae</taxon>
        <taxon>Pseudomarimonas</taxon>
    </lineage>
</organism>
<dbReference type="CDD" id="cd09872">
    <property type="entry name" value="PIN_Sll0205-like"/>
    <property type="match status" value="1"/>
</dbReference>
<dbReference type="PANTHER" id="PTHR36173:SF2">
    <property type="entry name" value="RIBONUCLEASE VAPC16"/>
    <property type="match status" value="1"/>
</dbReference>
<gene>
    <name evidence="2" type="ORF">IFO71_06480</name>
</gene>
<dbReference type="RefSeq" id="WP_192028724.1">
    <property type="nucleotide sequence ID" value="NZ_JACYTR010000008.1"/>
</dbReference>